<evidence type="ECO:0000313" key="5">
    <source>
        <dbReference type="EMBL" id="TVY60822.1"/>
    </source>
</evidence>
<reference evidence="5 6" key="1">
    <citation type="submission" date="2018-05" db="EMBL/GenBank/DDBJ databases">
        <title>Genome sequencing and assembly of the regulated plant pathogen Lachnellula willkommii and related sister species for the development of diagnostic species identification markers.</title>
        <authorList>
            <person name="Giroux E."/>
            <person name="Bilodeau G."/>
        </authorList>
    </citation>
    <scope>NUCLEOTIDE SEQUENCE [LARGE SCALE GENOMIC DNA]</scope>
    <source>
        <strain evidence="5 6">CBS 268.59</strain>
    </source>
</reference>
<evidence type="ECO:0000256" key="3">
    <source>
        <dbReference type="ARBA" id="ARBA00022723"/>
    </source>
</evidence>
<keyword evidence="4" id="KW-0862">Zinc</keyword>
<dbReference type="Proteomes" id="UP000469558">
    <property type="component" value="Unassembled WGS sequence"/>
</dbReference>
<evidence type="ECO:0000256" key="4">
    <source>
        <dbReference type="ARBA" id="ARBA00022833"/>
    </source>
</evidence>
<protein>
    <recommendedName>
        <fullName evidence="7">Carbonic anhydrase</fullName>
    </recommendedName>
</protein>
<dbReference type="SUPFAM" id="SSF53056">
    <property type="entry name" value="beta-carbonic anhydrase, cab"/>
    <property type="match status" value="1"/>
</dbReference>
<evidence type="ECO:0000313" key="6">
    <source>
        <dbReference type="Proteomes" id="UP000469558"/>
    </source>
</evidence>
<sequence length="191" mass="21088">MFPGVWGKGGAWLLMGFGCREWARAEGYRAPVKFEEMQRMGREREDGTVIVGAFLLYGMDGISELRERHSGMYGSESDAGRVLRVHSALNTLLVLSAVGNAGKKGVIIVVHHTDCGLQSISDDEIKAILMKDIESESEMRDIVDMKFGSITDPEESVKEDVKTLKDNSFFKGMQIVGLVQDTETGLLKEVV</sequence>
<evidence type="ECO:0000256" key="1">
    <source>
        <dbReference type="ARBA" id="ARBA00001947"/>
    </source>
</evidence>
<dbReference type="AlphaFoldDB" id="A0A8T9BYH3"/>
<dbReference type="InterPro" id="IPR001765">
    <property type="entry name" value="Carbonic_anhydrase"/>
</dbReference>
<comment type="similarity">
    <text evidence="2">Belongs to the beta-class carbonic anhydrase family.</text>
</comment>
<accession>A0A8T9BYH3</accession>
<dbReference type="PANTHER" id="PTHR43175:SF3">
    <property type="entry name" value="CARBON DISULFIDE HYDROLASE"/>
    <property type="match status" value="1"/>
</dbReference>
<comment type="caution">
    <text evidence="5">The sequence shown here is derived from an EMBL/GenBank/DDBJ whole genome shotgun (WGS) entry which is preliminary data.</text>
</comment>
<proteinExistence type="inferred from homology"/>
<gene>
    <name evidence="5" type="ORF">LSUE1_G006395</name>
</gene>
<comment type="cofactor">
    <cofactor evidence="1">
        <name>Zn(2+)</name>
        <dbReference type="ChEBI" id="CHEBI:29105"/>
    </cofactor>
</comment>
<name>A0A8T9BYH3_9HELO</name>
<dbReference type="OrthoDB" id="10248475at2759"/>
<keyword evidence="6" id="KW-1185">Reference proteome</keyword>
<dbReference type="Gene3D" id="3.40.1050.10">
    <property type="entry name" value="Carbonic anhydrase"/>
    <property type="match status" value="1"/>
</dbReference>
<evidence type="ECO:0000256" key="2">
    <source>
        <dbReference type="ARBA" id="ARBA00006217"/>
    </source>
</evidence>
<dbReference type="GO" id="GO:0004089">
    <property type="term" value="F:carbonate dehydratase activity"/>
    <property type="evidence" value="ECO:0007669"/>
    <property type="project" value="InterPro"/>
</dbReference>
<dbReference type="EMBL" id="QGMK01002095">
    <property type="protein sequence ID" value="TVY60822.1"/>
    <property type="molecule type" value="Genomic_DNA"/>
</dbReference>
<evidence type="ECO:0008006" key="7">
    <source>
        <dbReference type="Google" id="ProtNLM"/>
    </source>
</evidence>
<dbReference type="GO" id="GO:0008270">
    <property type="term" value="F:zinc ion binding"/>
    <property type="evidence" value="ECO:0007669"/>
    <property type="project" value="InterPro"/>
</dbReference>
<dbReference type="InterPro" id="IPR036874">
    <property type="entry name" value="Carbonic_anhydrase_sf"/>
</dbReference>
<organism evidence="5 6">
    <name type="scientific">Lachnellula suecica</name>
    <dbReference type="NCBI Taxonomy" id="602035"/>
    <lineage>
        <taxon>Eukaryota</taxon>
        <taxon>Fungi</taxon>
        <taxon>Dikarya</taxon>
        <taxon>Ascomycota</taxon>
        <taxon>Pezizomycotina</taxon>
        <taxon>Leotiomycetes</taxon>
        <taxon>Helotiales</taxon>
        <taxon>Lachnaceae</taxon>
        <taxon>Lachnellula</taxon>
    </lineage>
</organism>
<dbReference type="PANTHER" id="PTHR43175">
    <property type="entry name" value="CARBONIC ANHYDRASE"/>
    <property type="match status" value="1"/>
</dbReference>
<keyword evidence="3" id="KW-0479">Metal-binding</keyword>